<dbReference type="SUPFAM" id="SSF51998">
    <property type="entry name" value="PFL-like glycyl radical enzymes"/>
    <property type="match status" value="1"/>
</dbReference>
<evidence type="ECO:0000256" key="4">
    <source>
        <dbReference type="ARBA" id="ARBA00021063"/>
    </source>
</evidence>
<keyword evidence="5" id="KW-0021">Allosteric enzyme</keyword>
<dbReference type="InterPro" id="IPR000788">
    <property type="entry name" value="RNR_lg_C"/>
</dbReference>
<dbReference type="PATRIC" id="fig|1202534.3.peg.2913"/>
<keyword evidence="9 17" id="KW-0067">ATP-binding</keyword>
<reference evidence="19 20" key="1">
    <citation type="submission" date="2013-03" db="EMBL/GenBank/DDBJ databases">
        <title>Whole genome shotgun sequencing of Clostridium sartagoforme AAU1.</title>
        <authorList>
            <person name="Joshi C.G."/>
            <person name="Duggirala S.M."/>
            <person name="Nathani N.M."/>
            <person name="Bhatt V.D."/>
            <person name="Patel A.K."/>
            <person name="Pandya P.R."/>
            <person name="KaPatel J.A."/>
        </authorList>
    </citation>
    <scope>NUCLEOTIDE SEQUENCE [LARGE SCALE GENOMIC DNA]</scope>
    <source>
        <strain evidence="19 20">AAU1</strain>
    </source>
</reference>
<accession>R9BVJ4</accession>
<comment type="caution">
    <text evidence="19">The sequence shown here is derived from an EMBL/GenBank/DDBJ whole genome shotgun (WGS) entry which is preliminary data.</text>
</comment>
<organism evidence="19 20">
    <name type="scientific">Clostridium sartagoforme AAU1</name>
    <dbReference type="NCBI Taxonomy" id="1202534"/>
    <lineage>
        <taxon>Bacteria</taxon>
        <taxon>Bacillati</taxon>
        <taxon>Bacillota</taxon>
        <taxon>Clostridia</taxon>
        <taxon>Eubacteriales</taxon>
        <taxon>Clostridiaceae</taxon>
        <taxon>Clostridium</taxon>
    </lineage>
</organism>
<dbReference type="InterPro" id="IPR050862">
    <property type="entry name" value="RdRp_reductase_class-2"/>
</dbReference>
<evidence type="ECO:0000256" key="2">
    <source>
        <dbReference type="ARBA" id="ARBA00005654"/>
    </source>
</evidence>
<dbReference type="GO" id="GO:0031419">
    <property type="term" value="F:cobalamin binding"/>
    <property type="evidence" value="ECO:0007669"/>
    <property type="project" value="UniProtKB-KW"/>
</dbReference>
<evidence type="ECO:0000256" key="3">
    <source>
        <dbReference type="ARBA" id="ARBA00012275"/>
    </source>
</evidence>
<dbReference type="OrthoDB" id="9763270at2"/>
<feature type="active site" evidence="15">
    <location>
        <position position="474"/>
    </location>
</feature>
<dbReference type="NCBIfam" id="TIGR02505">
    <property type="entry name" value="RTPR"/>
    <property type="match status" value="1"/>
</dbReference>
<dbReference type="AlphaFoldDB" id="R9BVJ4"/>
<evidence type="ECO:0000256" key="7">
    <source>
        <dbReference type="ARBA" id="ARBA00022705"/>
    </source>
</evidence>
<evidence type="ECO:0000256" key="9">
    <source>
        <dbReference type="ARBA" id="ARBA00022840"/>
    </source>
</evidence>
<dbReference type="Pfam" id="PF03477">
    <property type="entry name" value="ATP-cone"/>
    <property type="match status" value="1"/>
</dbReference>
<gene>
    <name evidence="19" type="ORF">A500_14738</name>
</gene>
<dbReference type="EMBL" id="ASRV01000167">
    <property type="protein sequence ID" value="EOR21052.1"/>
    <property type="molecule type" value="Genomic_DNA"/>
</dbReference>
<evidence type="ECO:0000256" key="1">
    <source>
        <dbReference type="ARBA" id="ARBA00001922"/>
    </source>
</evidence>
<keyword evidence="7" id="KW-0235">DNA replication</keyword>
<dbReference type="EC" id="1.17.4.2" evidence="3"/>
<dbReference type="Gene3D" id="3.20.70.20">
    <property type="match status" value="1"/>
</dbReference>
<evidence type="ECO:0000256" key="11">
    <source>
        <dbReference type="ARBA" id="ARBA00023157"/>
    </source>
</evidence>
<dbReference type="Gene3D" id="3.30.1620.10">
    <property type="entry name" value="b-12 dependent (class ii) ribonucleotide reductase, Chain A, Domain 2"/>
    <property type="match status" value="1"/>
</dbReference>
<evidence type="ECO:0000256" key="17">
    <source>
        <dbReference type="PROSITE-ProRule" id="PRU00492"/>
    </source>
</evidence>
<dbReference type="InterPro" id="IPR040763">
    <property type="entry name" value="RNR_alpha_hel"/>
</dbReference>
<dbReference type="RefSeq" id="WP_016208226.1">
    <property type="nucleotide sequence ID" value="NZ_ASRV01000167.1"/>
</dbReference>
<dbReference type="PANTHER" id="PTHR43371:SF1">
    <property type="entry name" value="RIBONUCLEOSIDE-DIPHOSPHATE REDUCTASE"/>
    <property type="match status" value="1"/>
</dbReference>
<evidence type="ECO:0000313" key="19">
    <source>
        <dbReference type="EMBL" id="EOR21052.1"/>
    </source>
</evidence>
<keyword evidence="13" id="KW-0170">Cobalt</keyword>
<evidence type="ECO:0000259" key="18">
    <source>
        <dbReference type="PROSITE" id="PS51161"/>
    </source>
</evidence>
<name>R9BVJ4_9CLOT</name>
<evidence type="ECO:0000256" key="14">
    <source>
        <dbReference type="ARBA" id="ARBA00048987"/>
    </source>
</evidence>
<keyword evidence="12" id="KW-0676">Redox-active center</keyword>
<comment type="catalytic activity">
    <reaction evidence="14">
        <text>a 2'-deoxyribonucleoside 5'-triphosphate + [thioredoxin]-disulfide + H2O = a ribonucleoside 5'-triphosphate + [thioredoxin]-dithiol</text>
        <dbReference type="Rhea" id="RHEA:12701"/>
        <dbReference type="Rhea" id="RHEA-COMP:10698"/>
        <dbReference type="Rhea" id="RHEA-COMP:10700"/>
        <dbReference type="ChEBI" id="CHEBI:15377"/>
        <dbReference type="ChEBI" id="CHEBI:29950"/>
        <dbReference type="ChEBI" id="CHEBI:50058"/>
        <dbReference type="ChEBI" id="CHEBI:61557"/>
        <dbReference type="ChEBI" id="CHEBI:61560"/>
        <dbReference type="EC" id="1.17.4.2"/>
    </reaction>
</comment>
<protein>
    <recommendedName>
        <fullName evidence="4">Adenosylcobalamin-dependent ribonucleoside-triphosphate reductase</fullName>
        <ecNumber evidence="3">1.17.4.2</ecNumber>
    </recommendedName>
</protein>
<dbReference type="InterPro" id="IPR013345">
    <property type="entry name" value="RTP_Rdtase_AdoCbl-dep"/>
</dbReference>
<evidence type="ECO:0000313" key="20">
    <source>
        <dbReference type="Proteomes" id="UP000013988"/>
    </source>
</evidence>
<feature type="disulfide bond" description="Redox-active" evidence="16">
    <location>
        <begin position="204"/>
        <end position="485"/>
    </location>
</feature>
<keyword evidence="20" id="KW-1185">Reference proteome</keyword>
<evidence type="ECO:0000256" key="15">
    <source>
        <dbReference type="PIRSR" id="PIRSR613345-1"/>
    </source>
</evidence>
<feature type="active site" evidence="15">
    <location>
        <position position="476"/>
    </location>
</feature>
<evidence type="ECO:0000256" key="6">
    <source>
        <dbReference type="ARBA" id="ARBA00022628"/>
    </source>
</evidence>
<evidence type="ECO:0000256" key="5">
    <source>
        <dbReference type="ARBA" id="ARBA00022533"/>
    </source>
</evidence>
<keyword evidence="6" id="KW-0846">Cobalamin</keyword>
<dbReference type="InterPro" id="IPR054158">
    <property type="entry name" value="RNR-II_ins_dom"/>
</dbReference>
<evidence type="ECO:0000256" key="13">
    <source>
        <dbReference type="ARBA" id="ARBA00023285"/>
    </source>
</evidence>
<feature type="domain" description="ATP-cone" evidence="18">
    <location>
        <begin position="1"/>
        <end position="93"/>
    </location>
</feature>
<dbReference type="GO" id="GO:0005524">
    <property type="term" value="F:ATP binding"/>
    <property type="evidence" value="ECO:0007669"/>
    <property type="project" value="UniProtKB-UniRule"/>
</dbReference>
<keyword evidence="10" id="KW-0560">Oxidoreductase</keyword>
<evidence type="ECO:0000256" key="12">
    <source>
        <dbReference type="ARBA" id="ARBA00023284"/>
    </source>
</evidence>
<dbReference type="GO" id="GO:0004748">
    <property type="term" value="F:ribonucleoside-diphosphate reductase activity, thioredoxin disulfide as acceptor"/>
    <property type="evidence" value="ECO:0007669"/>
    <property type="project" value="InterPro"/>
</dbReference>
<dbReference type="Proteomes" id="UP000013988">
    <property type="component" value="Unassembled WGS sequence"/>
</dbReference>
<comment type="similarity">
    <text evidence="2">Belongs to the class II ribonucleoside-triphosphate reductase family.</text>
</comment>
<proteinExistence type="inferred from homology"/>
<dbReference type="Gene3D" id="3.90.1390.10">
    <property type="entry name" value="b-12 dependent (class ii) ribonucleotide reductase, chain A, domain 3"/>
    <property type="match status" value="1"/>
</dbReference>
<dbReference type="GO" id="GO:0008998">
    <property type="term" value="F:ribonucleoside-triphosphate reductase (thioredoxin) activity"/>
    <property type="evidence" value="ECO:0007669"/>
    <property type="project" value="UniProtKB-EC"/>
</dbReference>
<comment type="cofactor">
    <cofactor evidence="1">
        <name>adenosylcob(III)alamin</name>
        <dbReference type="ChEBI" id="CHEBI:18408"/>
    </cofactor>
</comment>
<dbReference type="GO" id="GO:0006260">
    <property type="term" value="P:DNA replication"/>
    <property type="evidence" value="ECO:0007669"/>
    <property type="project" value="UniProtKB-KW"/>
</dbReference>
<evidence type="ECO:0000256" key="8">
    <source>
        <dbReference type="ARBA" id="ARBA00022741"/>
    </source>
</evidence>
<keyword evidence="11 16" id="KW-1015">Disulfide bond</keyword>
<dbReference type="Pfam" id="PF17975">
    <property type="entry name" value="RNR_Alpha"/>
    <property type="match status" value="1"/>
</dbReference>
<dbReference type="InterPro" id="IPR005144">
    <property type="entry name" value="ATP-cone_dom"/>
</dbReference>
<dbReference type="PANTHER" id="PTHR43371">
    <property type="entry name" value="VITAMIN B12-DEPENDENT RIBONUCLEOTIDE REDUCTASE"/>
    <property type="match status" value="1"/>
</dbReference>
<sequence length="785" mass="91002">MKVRKRDGNLVDFTKDKIVKAIEKAMEETKIGVDHNLSEQIANEVFISLSNRPEKYHEVEDIQDVVEFKLMDSERKDVAKRYIIYRSEKEKERRKNLSKEAYKMIKDDFVSKYKHNSSPMGQLGNFVYYRTYSRFLMEQGRREYWWETVRRAVEYNTSIVPTSKEEAEKLYDNVFNLRQFLSGRTFWVGNTNVSKQYPMSNFNCAFQKIDSFQAFTDLFYLLMIGSGVGVRVLREDVNKIPKLRTNYKLIHKDYIEKPKILREDSTSLVFYNNTSAEIVIGDSKEGWVQALEHFLNLVGRSQYRNINTIIIDYSHVRPKGERLRTFGGTASGHESLKNMFYKIDKVIKRKSLLLEKDNIKLSPIDCLDIANIIGENVVVGGVRRTAEMVIIDANDEECIEAKSNLYKQEDGKWSVNKDLIHRQMSNNSIYYTKKPSRERLKWNIEKMRYSGEPGWINAEAAEKRRPNMNGVNPCGEILLDSQGLCNLTTVNVFAFVKENGSLDEKALLEAQRLSARAGYRMTCVELELPDWDRVQQRDKLIGCSLTGWQDMINATSFTKEQEAELLRKLKKAAKDAALEYAKELGQNEPLLVTTIKPEGTLSQLPTVSSGVHYSHSPYFIRRVRISSDDPLVKVCEELGYPVVPEVGQSIENCTTKVVEFPVKAPEGKTKYEVSAIEQLENYKMFMENYVEHNCSITVHVRNHEWEEVEQWVWDNWDSVVAVSFLPLDDSFYELLPYEAINKEEYEKRVKEMKPFVPSLISKYEKEEVEFDIGNEGCEGGICPIR</sequence>
<evidence type="ECO:0000256" key="10">
    <source>
        <dbReference type="ARBA" id="ARBA00023002"/>
    </source>
</evidence>
<keyword evidence="8 17" id="KW-0547">Nucleotide-binding</keyword>
<dbReference type="Pfam" id="PF21995">
    <property type="entry name" value="RNR-II_ins_dom"/>
    <property type="match status" value="1"/>
</dbReference>
<dbReference type="Pfam" id="PF02867">
    <property type="entry name" value="Ribonuc_red_lgC"/>
    <property type="match status" value="1"/>
</dbReference>
<dbReference type="PROSITE" id="PS51161">
    <property type="entry name" value="ATP_CONE"/>
    <property type="match status" value="1"/>
</dbReference>
<evidence type="ECO:0000256" key="16">
    <source>
        <dbReference type="PIRSR" id="PIRSR613345-2"/>
    </source>
</evidence>